<feature type="compositionally biased region" description="Low complexity" evidence="9">
    <location>
        <begin position="1060"/>
        <end position="1074"/>
    </location>
</feature>
<evidence type="ECO:0000256" key="1">
    <source>
        <dbReference type="ARBA" id="ARBA00004123"/>
    </source>
</evidence>
<evidence type="ECO:0000256" key="3">
    <source>
        <dbReference type="ARBA" id="ARBA00022741"/>
    </source>
</evidence>
<dbReference type="Pfam" id="PF00271">
    <property type="entry name" value="Helicase_C"/>
    <property type="match status" value="1"/>
</dbReference>
<feature type="region of interest" description="Disordered" evidence="9">
    <location>
        <begin position="95"/>
        <end position="132"/>
    </location>
</feature>
<sequence>MDLHQQLKEYLRVRAEHEQEYLRADGSLPADEAADRSKACWFMNRRSARRLRRQLPFDTNVDEIACAVVGSDSDEEEVDVCARWNRALEPPSVKKRQTWMRRRLSHPGGDDSARPAAPQGDDADSLGEDAGFCMHAEGGADLGGGHQLAEDDEILLPGWGNGSECDDASDSQSDDEAEAEAGPEEAEAADAARHKRQRRPKPADDLLPEPDDADEIDLPPPDSTRLEMINQLQAGLQQQDLQEACHAVMQAAGGNSRQQAQPRPGGDLSSHLLSSASTLSPEAQARLAEAMELVTKELQRFEAEWCAKKLPKLQAKAHQLWHKGQRASRIEEWEWTLNKCKERLPQLVLEVSLQHIDSRQVTAQALRGPCEALRPTKEDLLEAQAKLDIAAGDQPDAPEPSSPPQPKQVQQDVSDPMLMTEEDQDGDIESDSFIVSDDEDSEGMAADGPVEHSAGSKRPWDSDDDPTAQAFICKQQDGSPLFEQAPASDLRPATPVLDPSAVEALKPGAVVEAATGSEGARHIVRAVVLANIPAPVAAHAGPDKVRPCQDEGGVIHWDLCSQRQHTPESSYLLLHWGAVPHSTMTLTYAQACNGGLRQPLDWDAQQASWTTPPEAEMQQLLTLAGHGSNPHEAWVLTNKRRDQLTKRALRHKATSEEDGLEGARAHLVNSIIPRRPLCGFAATTSALQIRPPPRRRDRYIFNGEPSGLHRPSAPRRPRSAPYRFPRGYVQDPAVAATAAGAMRPTDEGTARGDDRTASAPRQPAEPSQAVAEGLKGQAAAAATRKRNRDQKREEHQQARLERLANKAQHRKEQLQRLNLSPLRGAHAPTAGAVPMFPDEVEHFGPQVFVAAGLAKHMKEHQWEGVQFLWKNIYEKFKVLTADEERSGAILAHSMGLGKSFQVIAFLHTLYSLPKGDMTEEEGSRVLLVAPKNVLANWEDEFAKWLSHVPPGVLSTDKVHLLNGIADVRKWHSEHASVLIASYEKITEIMKQKTARGAKNKRKAERLATAEAVKRPSIFDEQDDAAVLETPTVLQPQSSEEDLAAGEPAANGTLGASPDSAEAAPVPAAAEPTPAELEKREMIRMLCKGSEIVVADEGHRLKNENAFVSQCMELIKTPRRIVLTGYPLQNYLREYYVMLRFVGQEDFMGKDEFIEEFVAPVEAGQDADASNADRRAMNKALVVLTMATDDMMHRKGEEVLQSLLPSKHHHVVHLRLTPHQERLYKAYFDACSNRRGLFHDRLNFNLISDMPGVFIERLESLAAARAAQGSAAEEAAAAANSEMLEMAANAAGAEDGLDTPRDPSAPGFGFMFDDGDAGKRGRKQGETILTELAPSLLERIAECKEQLRTDPSPKFQFVRRLLHYCAAHNEKLVIFSENLASLDKLDGMLQAEFGYQPKVHFYRISGNTGTARRKQFIEAFNKKSAARVFLAATRSGGIGINLTSARRCVILDELMNPVHNAQAAARLWRLGQQQEVHVYRLVCKGTLGDKTYARSVDKESLFKRAIDSKTVKGVYTQEDRDWYEYDSPAPLQPEAYNKLREGYSHDPAFKALLEADQKSGCFVVGIADHKENLAEDPTQELTIEEKWEAVQTAASRRKVDLIEVPDDTPAENQHGMSLRSRPSAWVRKLGKIDSGQFQRKITSFPSRAPVIMPAELEDGTELPTATPTLPATSAPAQPSTAPPAITTAIARPHAPSAQAIHQEQAHAGGHAASQPQAPDAAASIKAGTGAAAALPPQPAANTAAAALARRPSSSQTTQLTAEEKALRRKAKKVTGQSPDLPQRPQGRRHSDAILLDDESEVCRDVRGSLAAVANEGGEQEVTSPHKHKRPKAVVSVPDSEDSA</sequence>
<dbReference type="InterPro" id="IPR000330">
    <property type="entry name" value="SNF2_N"/>
</dbReference>
<dbReference type="GO" id="GO:0004386">
    <property type="term" value="F:helicase activity"/>
    <property type="evidence" value="ECO:0007669"/>
    <property type="project" value="UniProtKB-KW"/>
</dbReference>
<feature type="region of interest" description="Disordered" evidence="9">
    <location>
        <begin position="1659"/>
        <end position="1797"/>
    </location>
</feature>
<dbReference type="PANTHER" id="PTHR45797">
    <property type="entry name" value="RAD54-LIKE"/>
    <property type="match status" value="1"/>
</dbReference>
<feature type="region of interest" description="Disordered" evidence="9">
    <location>
        <begin position="1813"/>
        <end position="1842"/>
    </location>
</feature>
<dbReference type="InterPro" id="IPR056026">
    <property type="entry name" value="DUF7607"/>
</dbReference>
<feature type="region of interest" description="Disordered" evidence="9">
    <location>
        <begin position="250"/>
        <end position="273"/>
    </location>
</feature>
<dbReference type="PANTHER" id="PTHR45797:SF1">
    <property type="entry name" value="HELICASE ARIP4"/>
    <property type="match status" value="1"/>
</dbReference>
<feature type="domain" description="Helicase ATP-binding" evidence="10">
    <location>
        <begin position="879"/>
        <end position="1144"/>
    </location>
</feature>
<evidence type="ECO:0000256" key="6">
    <source>
        <dbReference type="ARBA" id="ARBA00022840"/>
    </source>
</evidence>
<keyword evidence="3" id="KW-0547">Nucleotide-binding</keyword>
<dbReference type="InterPro" id="IPR014001">
    <property type="entry name" value="Helicase_ATP-bd"/>
</dbReference>
<feature type="region of interest" description="Disordered" evidence="9">
    <location>
        <begin position="689"/>
        <end position="725"/>
    </location>
</feature>
<gene>
    <name evidence="12" type="ORF">WJX73_008355</name>
</gene>
<dbReference type="SMART" id="SM00490">
    <property type="entry name" value="HELICc"/>
    <property type="match status" value="1"/>
</dbReference>
<dbReference type="Gene3D" id="3.40.50.10810">
    <property type="entry name" value="Tandem AAA-ATPase domain"/>
    <property type="match status" value="2"/>
</dbReference>
<keyword evidence="6" id="KW-0067">ATP-binding</keyword>
<dbReference type="InterPro" id="IPR027417">
    <property type="entry name" value="P-loop_NTPase"/>
</dbReference>
<feature type="compositionally biased region" description="Basic residues" evidence="9">
    <location>
        <begin position="95"/>
        <end position="105"/>
    </location>
</feature>
<feature type="region of interest" description="Disordered" evidence="9">
    <location>
        <begin position="1034"/>
        <end position="1076"/>
    </location>
</feature>
<proteinExistence type="inferred from homology"/>
<dbReference type="PROSITE" id="PS51194">
    <property type="entry name" value="HELICASE_CTER"/>
    <property type="match status" value="1"/>
</dbReference>
<name>A0AAW1P9B6_9CHLO</name>
<feature type="compositionally biased region" description="Basic and acidic residues" evidence="9">
    <location>
        <begin position="744"/>
        <end position="756"/>
    </location>
</feature>
<dbReference type="SUPFAM" id="SSF52540">
    <property type="entry name" value="P-loop containing nucleoside triphosphate hydrolases"/>
    <property type="match status" value="2"/>
</dbReference>
<evidence type="ECO:0000256" key="8">
    <source>
        <dbReference type="ARBA" id="ARBA00023242"/>
    </source>
</evidence>
<reference evidence="12 13" key="1">
    <citation type="journal article" date="2024" name="Nat. Commun.">
        <title>Phylogenomics reveals the evolutionary origins of lichenization in chlorophyte algae.</title>
        <authorList>
            <person name="Puginier C."/>
            <person name="Libourel C."/>
            <person name="Otte J."/>
            <person name="Skaloud P."/>
            <person name="Haon M."/>
            <person name="Grisel S."/>
            <person name="Petersen M."/>
            <person name="Berrin J.G."/>
            <person name="Delaux P.M."/>
            <person name="Dal Grande F."/>
            <person name="Keller J."/>
        </authorList>
    </citation>
    <scope>NUCLEOTIDE SEQUENCE [LARGE SCALE GENOMIC DNA]</scope>
    <source>
        <strain evidence="12 13">SAG 2036</strain>
    </source>
</reference>
<dbReference type="GO" id="GO:0003677">
    <property type="term" value="F:DNA binding"/>
    <property type="evidence" value="ECO:0007669"/>
    <property type="project" value="UniProtKB-KW"/>
</dbReference>
<dbReference type="Gene3D" id="3.40.50.300">
    <property type="entry name" value="P-loop containing nucleotide triphosphate hydrolases"/>
    <property type="match status" value="1"/>
</dbReference>
<dbReference type="InterPro" id="IPR001650">
    <property type="entry name" value="Helicase_C-like"/>
</dbReference>
<keyword evidence="13" id="KW-1185">Reference proteome</keyword>
<dbReference type="GO" id="GO:0005634">
    <property type="term" value="C:nucleus"/>
    <property type="evidence" value="ECO:0007669"/>
    <property type="project" value="UniProtKB-SubCell"/>
</dbReference>
<evidence type="ECO:0000313" key="12">
    <source>
        <dbReference type="EMBL" id="KAK9804988.1"/>
    </source>
</evidence>
<dbReference type="Pfam" id="PF00176">
    <property type="entry name" value="SNF2-rel_dom"/>
    <property type="match status" value="1"/>
</dbReference>
<feature type="region of interest" description="Disordered" evidence="9">
    <location>
        <begin position="155"/>
        <end position="223"/>
    </location>
</feature>
<evidence type="ECO:0000259" key="10">
    <source>
        <dbReference type="PROSITE" id="PS51192"/>
    </source>
</evidence>
<dbReference type="Proteomes" id="UP001465755">
    <property type="component" value="Unassembled WGS sequence"/>
</dbReference>
<dbReference type="GO" id="GO:0016887">
    <property type="term" value="F:ATP hydrolysis activity"/>
    <property type="evidence" value="ECO:0007669"/>
    <property type="project" value="InterPro"/>
</dbReference>
<dbReference type="CDD" id="cd18793">
    <property type="entry name" value="SF2_C_SNF"/>
    <property type="match status" value="1"/>
</dbReference>
<organism evidence="12 13">
    <name type="scientific">Symbiochloris irregularis</name>
    <dbReference type="NCBI Taxonomy" id="706552"/>
    <lineage>
        <taxon>Eukaryota</taxon>
        <taxon>Viridiplantae</taxon>
        <taxon>Chlorophyta</taxon>
        <taxon>core chlorophytes</taxon>
        <taxon>Trebouxiophyceae</taxon>
        <taxon>Trebouxiales</taxon>
        <taxon>Trebouxiaceae</taxon>
        <taxon>Symbiochloris</taxon>
    </lineage>
</organism>
<comment type="subcellular location">
    <subcellularLocation>
        <location evidence="1">Nucleus</location>
    </subcellularLocation>
</comment>
<evidence type="ECO:0000256" key="2">
    <source>
        <dbReference type="ARBA" id="ARBA00007025"/>
    </source>
</evidence>
<keyword evidence="4" id="KW-0378">Hydrolase</keyword>
<evidence type="ECO:0000259" key="11">
    <source>
        <dbReference type="PROSITE" id="PS51194"/>
    </source>
</evidence>
<dbReference type="GO" id="GO:0005524">
    <property type="term" value="F:ATP binding"/>
    <property type="evidence" value="ECO:0007669"/>
    <property type="project" value="UniProtKB-KW"/>
</dbReference>
<evidence type="ECO:0000256" key="4">
    <source>
        <dbReference type="ARBA" id="ARBA00022801"/>
    </source>
</evidence>
<comment type="caution">
    <text evidence="12">The sequence shown here is derived from an EMBL/GenBank/DDBJ whole genome shotgun (WGS) entry which is preliminary data.</text>
</comment>
<dbReference type="InterPro" id="IPR038718">
    <property type="entry name" value="SNF2-like_sf"/>
</dbReference>
<evidence type="ECO:0000313" key="13">
    <source>
        <dbReference type="Proteomes" id="UP001465755"/>
    </source>
</evidence>
<protein>
    <submittedName>
        <fullName evidence="12">Uncharacterized protein</fullName>
    </submittedName>
</protein>
<feature type="region of interest" description="Disordered" evidence="9">
    <location>
        <begin position="737"/>
        <end position="797"/>
    </location>
</feature>
<feature type="compositionally biased region" description="Low complexity" evidence="9">
    <location>
        <begin position="1662"/>
        <end position="1754"/>
    </location>
</feature>
<feature type="domain" description="Helicase C-terminal" evidence="11">
    <location>
        <begin position="1356"/>
        <end position="1517"/>
    </location>
</feature>
<evidence type="ECO:0000256" key="5">
    <source>
        <dbReference type="ARBA" id="ARBA00022806"/>
    </source>
</evidence>
<feature type="compositionally biased region" description="Pro residues" evidence="9">
    <location>
        <begin position="397"/>
        <end position="406"/>
    </location>
</feature>
<dbReference type="InterPro" id="IPR044574">
    <property type="entry name" value="ARIP4-like"/>
</dbReference>
<dbReference type="Pfam" id="PF24580">
    <property type="entry name" value="DUF7607"/>
    <property type="match status" value="1"/>
</dbReference>
<feature type="region of interest" description="Disordered" evidence="9">
    <location>
        <begin position="439"/>
        <end position="467"/>
    </location>
</feature>
<keyword evidence="7" id="KW-0238">DNA-binding</keyword>
<evidence type="ECO:0000256" key="7">
    <source>
        <dbReference type="ARBA" id="ARBA00023125"/>
    </source>
</evidence>
<comment type="similarity">
    <text evidence="2">Belongs to the SNF2/RAD54 helicase family.</text>
</comment>
<feature type="compositionally biased region" description="Acidic residues" evidence="9">
    <location>
        <begin position="206"/>
        <end position="217"/>
    </location>
</feature>
<accession>A0AAW1P9B6</accession>
<dbReference type="InterPro" id="IPR049730">
    <property type="entry name" value="SNF2/RAD54-like_C"/>
</dbReference>
<evidence type="ECO:0000256" key="9">
    <source>
        <dbReference type="SAM" id="MobiDB-lite"/>
    </source>
</evidence>
<dbReference type="SMART" id="SM00487">
    <property type="entry name" value="DEXDc"/>
    <property type="match status" value="1"/>
</dbReference>
<keyword evidence="8" id="KW-0539">Nucleus</keyword>
<feature type="compositionally biased region" description="Acidic residues" evidence="9">
    <location>
        <begin position="164"/>
        <end position="188"/>
    </location>
</feature>
<keyword evidence="5" id="KW-0347">Helicase</keyword>
<feature type="region of interest" description="Disordered" evidence="9">
    <location>
        <begin position="392"/>
        <end position="412"/>
    </location>
</feature>
<dbReference type="PROSITE" id="PS51192">
    <property type="entry name" value="HELICASE_ATP_BIND_1"/>
    <property type="match status" value="1"/>
</dbReference>
<dbReference type="EMBL" id="JALJOQ010000047">
    <property type="protein sequence ID" value="KAK9804988.1"/>
    <property type="molecule type" value="Genomic_DNA"/>
</dbReference>